<dbReference type="GO" id="GO:0000105">
    <property type="term" value="P:L-histidine biosynthetic process"/>
    <property type="evidence" value="ECO:0007669"/>
    <property type="project" value="UniProtKB-KW"/>
</dbReference>
<comment type="pathway">
    <text evidence="1 11">One-carbon metabolism; tetrahydrofolate interconversion.</text>
</comment>
<keyword evidence="7 11" id="KW-0560">Oxidoreductase</keyword>
<dbReference type="InterPro" id="IPR020630">
    <property type="entry name" value="THF_DH/CycHdrlase_cat_dom"/>
</dbReference>
<dbReference type="Pfam" id="PF02882">
    <property type="entry name" value="THF_DHG_CYH_C"/>
    <property type="match status" value="1"/>
</dbReference>
<dbReference type="GO" id="GO:0035999">
    <property type="term" value="P:tetrahydrofolate interconversion"/>
    <property type="evidence" value="ECO:0007669"/>
    <property type="project" value="UniProtKB-UniRule"/>
</dbReference>
<proteinExistence type="inferred from homology"/>
<dbReference type="PANTHER" id="PTHR48099">
    <property type="entry name" value="C-1-TETRAHYDROFOLATE SYNTHASE, CYTOPLASMIC-RELATED"/>
    <property type="match status" value="1"/>
</dbReference>
<dbReference type="GO" id="GO:0006164">
    <property type="term" value="P:purine nucleotide biosynthetic process"/>
    <property type="evidence" value="ECO:0007669"/>
    <property type="project" value="UniProtKB-KW"/>
</dbReference>
<feature type="domain" description="Tetrahydrofolate dehydrogenase/cyclohydrolase NAD(P)-binding" evidence="13">
    <location>
        <begin position="139"/>
        <end position="289"/>
    </location>
</feature>
<dbReference type="FunFam" id="3.40.50.10860:FF:000005">
    <property type="entry name" value="C-1-tetrahydrofolate synthase, cytoplasmic, putative"/>
    <property type="match status" value="1"/>
</dbReference>
<dbReference type="FunFam" id="3.40.50.720:FF:000189">
    <property type="entry name" value="Bifunctional protein FolD"/>
    <property type="match status" value="1"/>
</dbReference>
<keyword evidence="10 11" id="KW-0511">Multifunctional enzyme</keyword>
<dbReference type="PANTHER" id="PTHR48099:SF5">
    <property type="entry name" value="C-1-TETRAHYDROFOLATE SYNTHASE, CYTOPLASMIC"/>
    <property type="match status" value="1"/>
</dbReference>
<keyword evidence="5 11" id="KW-0378">Hydrolase</keyword>
<comment type="catalytic activity">
    <reaction evidence="11">
        <text>(6R)-5,10-methylene-5,6,7,8-tetrahydrofolate + NADP(+) = (6R)-5,10-methenyltetrahydrofolate + NADPH</text>
        <dbReference type="Rhea" id="RHEA:22812"/>
        <dbReference type="ChEBI" id="CHEBI:15636"/>
        <dbReference type="ChEBI" id="CHEBI:57455"/>
        <dbReference type="ChEBI" id="CHEBI:57783"/>
        <dbReference type="ChEBI" id="CHEBI:58349"/>
        <dbReference type="EC" id="1.5.1.5"/>
    </reaction>
</comment>
<dbReference type="InterPro" id="IPR036291">
    <property type="entry name" value="NAD(P)-bd_dom_sf"/>
</dbReference>
<reference evidence="14 15" key="1">
    <citation type="journal article" date="2015" name="Microbiome">
        <title>Genomic resolution of linkages in carbon, nitrogen, and sulfur cycling among widespread estuary sediment bacteria.</title>
        <authorList>
            <person name="Baker B.J."/>
            <person name="Lazar C.S."/>
            <person name="Teske A.P."/>
            <person name="Dick G.J."/>
        </authorList>
    </citation>
    <scope>NUCLEOTIDE SEQUENCE [LARGE SCALE GENOMIC DNA]</scope>
    <source>
        <strain evidence="14">SM23_40</strain>
    </source>
</reference>
<dbReference type="InterPro" id="IPR046346">
    <property type="entry name" value="Aminoacid_DH-like_N_sf"/>
</dbReference>
<evidence type="ECO:0000256" key="11">
    <source>
        <dbReference type="HAMAP-Rule" id="MF_01576"/>
    </source>
</evidence>
<dbReference type="PATRIC" id="fig|1703774.3.peg.2045"/>
<dbReference type="Gene3D" id="3.40.50.10860">
    <property type="entry name" value="Leucine Dehydrogenase, chain A, domain 1"/>
    <property type="match status" value="1"/>
</dbReference>
<keyword evidence="4 11" id="KW-0658">Purine biosynthesis</keyword>
<evidence type="ECO:0000256" key="1">
    <source>
        <dbReference type="ARBA" id="ARBA00004777"/>
    </source>
</evidence>
<dbReference type="InterPro" id="IPR020631">
    <property type="entry name" value="THF_DH/CycHdrlase_NAD-bd_dom"/>
</dbReference>
<dbReference type="PROSITE" id="PS00767">
    <property type="entry name" value="THF_DHG_CYH_2"/>
    <property type="match status" value="1"/>
</dbReference>
<dbReference type="PRINTS" id="PR00085">
    <property type="entry name" value="THFDHDRGNASE"/>
</dbReference>
<feature type="domain" description="Tetrahydrofolate dehydrogenase/cyclohydrolase catalytic" evidence="12">
    <location>
        <begin position="6"/>
        <end position="120"/>
    </location>
</feature>
<evidence type="ECO:0000256" key="9">
    <source>
        <dbReference type="ARBA" id="ARBA00023167"/>
    </source>
</evidence>
<comment type="caution">
    <text evidence="14">The sequence shown here is derived from an EMBL/GenBank/DDBJ whole genome shotgun (WGS) entry which is preliminary data.</text>
</comment>
<comment type="function">
    <text evidence="11">Catalyzes the oxidation of 5,10-methylenetetrahydrofolate to 5,10-methenyltetrahydrofolate and then the hydrolysis of 5,10-methenyltetrahydrofolate to 10-formyltetrahydrofolate.</text>
</comment>
<protein>
    <recommendedName>
        <fullName evidence="11">Bifunctional protein FolD</fullName>
    </recommendedName>
    <domain>
        <recommendedName>
            <fullName evidence="11">Methylenetetrahydrofolate dehydrogenase</fullName>
            <ecNumber evidence="11">1.5.1.5</ecNumber>
        </recommendedName>
    </domain>
    <domain>
        <recommendedName>
            <fullName evidence="11">Methenyltetrahydrofolate cyclohydrolase</fullName>
            <ecNumber evidence="11">3.5.4.9</ecNumber>
        </recommendedName>
    </domain>
</protein>
<evidence type="ECO:0000256" key="10">
    <source>
        <dbReference type="ARBA" id="ARBA00023268"/>
    </source>
</evidence>
<keyword evidence="11" id="KW-0028">Amino-acid biosynthesis</keyword>
<keyword evidence="9 11" id="KW-0486">Methionine biosynthesis</keyword>
<evidence type="ECO:0000256" key="5">
    <source>
        <dbReference type="ARBA" id="ARBA00022801"/>
    </source>
</evidence>
<comment type="subunit">
    <text evidence="2 11">Homodimer.</text>
</comment>
<dbReference type="SUPFAM" id="SSF51735">
    <property type="entry name" value="NAD(P)-binding Rossmann-fold domains"/>
    <property type="match status" value="1"/>
</dbReference>
<accession>A0A0S8G3P8</accession>
<evidence type="ECO:0000256" key="2">
    <source>
        <dbReference type="ARBA" id="ARBA00011738"/>
    </source>
</evidence>
<dbReference type="EC" id="1.5.1.5" evidence="11"/>
<dbReference type="Pfam" id="PF00763">
    <property type="entry name" value="THF_DHG_CYH"/>
    <property type="match status" value="1"/>
</dbReference>
<comment type="catalytic activity">
    <reaction evidence="11">
        <text>(6R)-5,10-methenyltetrahydrofolate + H2O = (6R)-10-formyltetrahydrofolate + H(+)</text>
        <dbReference type="Rhea" id="RHEA:23700"/>
        <dbReference type="ChEBI" id="CHEBI:15377"/>
        <dbReference type="ChEBI" id="CHEBI:15378"/>
        <dbReference type="ChEBI" id="CHEBI:57455"/>
        <dbReference type="ChEBI" id="CHEBI:195366"/>
        <dbReference type="EC" id="3.5.4.9"/>
    </reaction>
</comment>
<comment type="caution">
    <text evidence="11">Lacks conserved residue(s) required for the propagation of feature annotation.</text>
</comment>
<dbReference type="EMBL" id="LJUI01000163">
    <property type="protein sequence ID" value="KPK66476.1"/>
    <property type="molecule type" value="Genomic_DNA"/>
</dbReference>
<dbReference type="GO" id="GO:0004477">
    <property type="term" value="F:methenyltetrahydrofolate cyclohydrolase activity"/>
    <property type="evidence" value="ECO:0007669"/>
    <property type="project" value="UniProtKB-UniRule"/>
</dbReference>
<evidence type="ECO:0000313" key="14">
    <source>
        <dbReference type="EMBL" id="KPK66476.1"/>
    </source>
</evidence>
<dbReference type="EC" id="3.5.4.9" evidence="11"/>
<keyword evidence="3 11" id="KW-0554">One-carbon metabolism</keyword>
<organism evidence="14 15">
    <name type="scientific">candidate division TA06 bacterium SM23_40</name>
    <dbReference type="NCBI Taxonomy" id="1703774"/>
    <lineage>
        <taxon>Bacteria</taxon>
        <taxon>Bacteria division TA06</taxon>
    </lineage>
</organism>
<dbReference type="Gene3D" id="3.40.50.720">
    <property type="entry name" value="NAD(P)-binding Rossmann-like Domain"/>
    <property type="match status" value="1"/>
</dbReference>
<evidence type="ECO:0000313" key="15">
    <source>
        <dbReference type="Proteomes" id="UP000051717"/>
    </source>
</evidence>
<dbReference type="GO" id="GO:0004488">
    <property type="term" value="F:methylenetetrahydrofolate dehydrogenase (NADP+) activity"/>
    <property type="evidence" value="ECO:0007669"/>
    <property type="project" value="UniProtKB-UniRule"/>
</dbReference>
<evidence type="ECO:0000256" key="8">
    <source>
        <dbReference type="ARBA" id="ARBA00023102"/>
    </source>
</evidence>
<keyword evidence="6 11" id="KW-0521">NADP</keyword>
<dbReference type="UniPathway" id="UPA00193"/>
<dbReference type="PROSITE" id="PS00766">
    <property type="entry name" value="THF_DHG_CYH_1"/>
    <property type="match status" value="1"/>
</dbReference>
<dbReference type="SUPFAM" id="SSF53223">
    <property type="entry name" value="Aminoacid dehydrogenase-like, N-terminal domain"/>
    <property type="match status" value="1"/>
</dbReference>
<dbReference type="HAMAP" id="MF_01576">
    <property type="entry name" value="THF_DHG_CYH"/>
    <property type="match status" value="1"/>
</dbReference>
<dbReference type="Proteomes" id="UP000051717">
    <property type="component" value="Unassembled WGS sequence"/>
</dbReference>
<evidence type="ECO:0000256" key="3">
    <source>
        <dbReference type="ARBA" id="ARBA00022563"/>
    </source>
</evidence>
<dbReference type="CDD" id="cd01080">
    <property type="entry name" value="NAD_bind_m-THF_DH_Cyclohyd"/>
    <property type="match status" value="1"/>
</dbReference>
<keyword evidence="8 11" id="KW-0368">Histidine biosynthesis</keyword>
<dbReference type="GO" id="GO:0009086">
    <property type="term" value="P:methionine biosynthetic process"/>
    <property type="evidence" value="ECO:0007669"/>
    <property type="project" value="UniProtKB-KW"/>
</dbReference>
<evidence type="ECO:0000259" key="13">
    <source>
        <dbReference type="Pfam" id="PF02882"/>
    </source>
</evidence>
<feature type="binding site" evidence="11">
    <location>
        <position position="235"/>
    </location>
    <ligand>
        <name>NADP(+)</name>
        <dbReference type="ChEBI" id="CHEBI:58349"/>
    </ligand>
</feature>
<evidence type="ECO:0000256" key="4">
    <source>
        <dbReference type="ARBA" id="ARBA00022755"/>
    </source>
</evidence>
<gene>
    <name evidence="11" type="primary">folD</name>
    <name evidence="14" type="ORF">AMJ82_11760</name>
</gene>
<sequence length="310" mass="32656">MAAEIIDGKGIAQQIRRKIEGEVRSLRERGVIPGLAVVFVGENPASASYVRGKERACAEVGIETETLRFADTISEGDLIEEIRRLNQDPSFHGILVQLPLPGHIDSGSVAEAVACEKDVDGLHPVNVGKLCLGQPTFVPGTPRGICELLAHVGVDPEGKHAVIAGRSNIVGRPLAILLSRKARGANATVTVCHSRTADLPSHTRQADILVAAMGQPEKIVGSMIKPDAVVIDVGVNRVADSSKKRGYRLVGDVHFESAREVASYITPVPGGVGPMTIAMLLRNTVDAAAGRIGRSMSEAGIHGPEAESCS</sequence>
<dbReference type="InterPro" id="IPR020867">
    <property type="entry name" value="THF_DH/CycHdrlase_CS"/>
</dbReference>
<dbReference type="AlphaFoldDB" id="A0A0S8G3P8"/>
<dbReference type="GO" id="GO:0005829">
    <property type="term" value="C:cytosol"/>
    <property type="evidence" value="ECO:0007669"/>
    <property type="project" value="TreeGrafter"/>
</dbReference>
<comment type="similarity">
    <text evidence="11">Belongs to the tetrahydrofolate dehydrogenase/cyclohydrolase family.</text>
</comment>
<name>A0A0S8G3P8_UNCT6</name>
<evidence type="ECO:0000259" key="12">
    <source>
        <dbReference type="Pfam" id="PF00763"/>
    </source>
</evidence>
<dbReference type="NCBIfam" id="NF010783">
    <property type="entry name" value="PRK14186.1"/>
    <property type="match status" value="1"/>
</dbReference>
<evidence type="ECO:0000256" key="6">
    <source>
        <dbReference type="ARBA" id="ARBA00022857"/>
    </source>
</evidence>
<feature type="binding site" evidence="11">
    <location>
        <begin position="165"/>
        <end position="167"/>
    </location>
    <ligand>
        <name>NADP(+)</name>
        <dbReference type="ChEBI" id="CHEBI:58349"/>
    </ligand>
</feature>
<evidence type="ECO:0000256" key="7">
    <source>
        <dbReference type="ARBA" id="ARBA00023002"/>
    </source>
</evidence>
<dbReference type="InterPro" id="IPR000672">
    <property type="entry name" value="THF_DH/CycHdrlase"/>
</dbReference>